<dbReference type="InterPro" id="IPR004843">
    <property type="entry name" value="Calcineurin-like_PHP"/>
</dbReference>
<gene>
    <name evidence="2" type="ORF">PKOR_06125</name>
</gene>
<dbReference type="Proteomes" id="UP000033109">
    <property type="component" value="Chromosome"/>
</dbReference>
<dbReference type="GO" id="GO:0016791">
    <property type="term" value="F:phosphatase activity"/>
    <property type="evidence" value="ECO:0007669"/>
    <property type="project" value="TreeGrafter"/>
</dbReference>
<dbReference type="GO" id="GO:0008803">
    <property type="term" value="F:bis(5'-nucleosyl)-tetraphosphatase (symmetrical) activity"/>
    <property type="evidence" value="ECO:0007669"/>
    <property type="project" value="TreeGrafter"/>
</dbReference>
<dbReference type="OrthoDB" id="9808081at2"/>
<feature type="domain" description="Calcineurin-like phosphoesterase" evidence="1">
    <location>
        <begin position="4"/>
        <end position="178"/>
    </location>
</feature>
<proteinExistence type="predicted"/>
<dbReference type="CDD" id="cd00144">
    <property type="entry name" value="MPP_PPP_family"/>
    <property type="match status" value="1"/>
</dbReference>
<dbReference type="AlphaFoldDB" id="A0A0E3UWK8"/>
<dbReference type="HOGENOM" id="CLU_023125_4_2_10"/>
<dbReference type="PANTHER" id="PTHR42850">
    <property type="entry name" value="METALLOPHOSPHOESTERASE"/>
    <property type="match status" value="1"/>
</dbReference>
<sequence length="231" mass="26505">MPRYALTDIHGCTNTLKAMVQDQLKLNKKDELYLLGDFVNKGPDSKGVIDFILHLQKQGYQVYCLRGNHDQMLLKSVEKGAKALNLTPPEQEQVLQSFGISNFENLPKKYVNFLKALPYYLELPDYFLVHAGFDFKQRDVFADKDAMLNIRNYKTDWERLNNKKLLHGHTPTPLHAIKKATSHKAQKVNLDAGCVYYKNAAYGNLVALDMDTQELFVQPNIDRPYPVARKS</sequence>
<dbReference type="KEGG" id="pko:PKOR_06125"/>
<dbReference type="SUPFAM" id="SSF56300">
    <property type="entry name" value="Metallo-dependent phosphatases"/>
    <property type="match status" value="1"/>
</dbReference>
<evidence type="ECO:0000259" key="1">
    <source>
        <dbReference type="Pfam" id="PF00149"/>
    </source>
</evidence>
<dbReference type="InterPro" id="IPR029052">
    <property type="entry name" value="Metallo-depent_PP-like"/>
</dbReference>
<dbReference type="Pfam" id="PF00149">
    <property type="entry name" value="Metallophos"/>
    <property type="match status" value="1"/>
</dbReference>
<keyword evidence="3" id="KW-1185">Reference proteome</keyword>
<evidence type="ECO:0000313" key="2">
    <source>
        <dbReference type="EMBL" id="AKD02776.1"/>
    </source>
</evidence>
<dbReference type="STRING" id="400092.PKOR_06125"/>
<protein>
    <submittedName>
        <fullName evidence="2">Serine/threonine protein phosphatase</fullName>
    </submittedName>
</protein>
<accession>A0A0E3UWK8</accession>
<dbReference type="InterPro" id="IPR050126">
    <property type="entry name" value="Ap4A_hydrolase"/>
</dbReference>
<dbReference type="EMBL" id="CP009621">
    <property type="protein sequence ID" value="AKD02776.1"/>
    <property type="molecule type" value="Genomic_DNA"/>
</dbReference>
<dbReference type="PANTHER" id="PTHR42850:SF4">
    <property type="entry name" value="ZINC-DEPENDENT ENDOPOLYPHOSPHATASE"/>
    <property type="match status" value="1"/>
</dbReference>
<organism evidence="2 3">
    <name type="scientific">Pontibacter korlensis</name>
    <dbReference type="NCBI Taxonomy" id="400092"/>
    <lineage>
        <taxon>Bacteria</taxon>
        <taxon>Pseudomonadati</taxon>
        <taxon>Bacteroidota</taxon>
        <taxon>Cytophagia</taxon>
        <taxon>Cytophagales</taxon>
        <taxon>Hymenobacteraceae</taxon>
        <taxon>Pontibacter</taxon>
    </lineage>
</organism>
<name>A0A0E3UWK8_9BACT</name>
<reference evidence="2 3" key="1">
    <citation type="journal article" date="2015" name="Sci. Rep.">
        <title>Unraveling adaptation of Pontibacter korlensis to radiation and infertility in desert through complete genome and comparative transcriptomic analysis.</title>
        <authorList>
            <person name="Dai J."/>
            <person name="Dai W."/>
            <person name="Qiu C."/>
            <person name="Yang Z."/>
            <person name="Zhang Y."/>
            <person name="Zhou M."/>
            <person name="Zhang L."/>
            <person name="Fang C."/>
            <person name="Gao Q."/>
            <person name="Yang Q."/>
            <person name="Li X."/>
            <person name="Wang Z."/>
            <person name="Wang Z."/>
            <person name="Jia Z."/>
            <person name="Chen X."/>
        </authorList>
    </citation>
    <scope>NUCLEOTIDE SEQUENCE [LARGE SCALE GENOMIC DNA]</scope>
    <source>
        <strain evidence="2 3">X14-1T</strain>
    </source>
</reference>
<dbReference type="GO" id="GO:0005737">
    <property type="term" value="C:cytoplasm"/>
    <property type="evidence" value="ECO:0007669"/>
    <property type="project" value="TreeGrafter"/>
</dbReference>
<dbReference type="Gene3D" id="3.60.21.10">
    <property type="match status" value="1"/>
</dbReference>
<dbReference type="RefSeq" id="WP_046309728.1">
    <property type="nucleotide sequence ID" value="NZ_CBCSCY010000001.1"/>
</dbReference>
<dbReference type="PATRIC" id="fig|400092.3.peg.1363"/>
<evidence type="ECO:0000313" key="3">
    <source>
        <dbReference type="Proteomes" id="UP000033109"/>
    </source>
</evidence>
<dbReference type="GO" id="GO:0110154">
    <property type="term" value="P:RNA decapping"/>
    <property type="evidence" value="ECO:0007669"/>
    <property type="project" value="TreeGrafter"/>
</dbReference>